<dbReference type="Proteomes" id="UP000249898">
    <property type="component" value="Chromosome"/>
</dbReference>
<feature type="chain" id="PRO_5016428427" description="Fe/B12 periplasmic-binding domain-containing protein" evidence="1">
    <location>
        <begin position="23"/>
        <end position="304"/>
    </location>
</feature>
<dbReference type="EMBL" id="CP016181">
    <property type="protein sequence ID" value="AWX98653.1"/>
    <property type="molecule type" value="Genomic_DNA"/>
</dbReference>
<dbReference type="Pfam" id="PF01497">
    <property type="entry name" value="Peripla_BP_2"/>
    <property type="match status" value="1"/>
</dbReference>
<feature type="domain" description="Fe/B12 periplasmic-binding" evidence="2">
    <location>
        <begin position="27"/>
        <end position="284"/>
    </location>
</feature>
<organism evidence="3 4">
    <name type="scientific">Marinomonas primoryensis</name>
    <dbReference type="NCBI Taxonomy" id="178399"/>
    <lineage>
        <taxon>Bacteria</taxon>
        <taxon>Pseudomonadati</taxon>
        <taxon>Pseudomonadota</taxon>
        <taxon>Gammaproteobacteria</taxon>
        <taxon>Oceanospirillales</taxon>
        <taxon>Oceanospirillaceae</taxon>
        <taxon>Marinomonas</taxon>
    </lineage>
</organism>
<dbReference type="InterPro" id="IPR002491">
    <property type="entry name" value="ABC_transptr_periplasmic_BD"/>
</dbReference>
<reference evidence="3 4" key="1">
    <citation type="submission" date="2016-06" db="EMBL/GenBank/DDBJ databases">
        <title>The sequenced genome of the ice-adhering bacterium Marinomonas primoryensis, from Antarctica.</title>
        <authorList>
            <person name="Graham L."/>
            <person name="Vance T.D.R."/>
            <person name="Davies P.L."/>
        </authorList>
    </citation>
    <scope>NUCLEOTIDE SEQUENCE [LARGE SCALE GENOMIC DNA]</scope>
    <source>
        <strain evidence="3 4">AceL</strain>
    </source>
</reference>
<dbReference type="PANTHER" id="PTHR30535:SF4">
    <property type="entry name" value="HEMIN-BINDING PERIPLASMIC PROTEIN HMUT"/>
    <property type="match status" value="1"/>
</dbReference>
<evidence type="ECO:0000313" key="4">
    <source>
        <dbReference type="Proteomes" id="UP000249898"/>
    </source>
</evidence>
<dbReference type="InterPro" id="IPR050902">
    <property type="entry name" value="ABC_Transporter_SBP"/>
</dbReference>
<dbReference type="Gene3D" id="3.40.50.1980">
    <property type="entry name" value="Nitrogenase molybdenum iron protein domain"/>
    <property type="match status" value="2"/>
</dbReference>
<feature type="signal peptide" evidence="1">
    <location>
        <begin position="1"/>
        <end position="22"/>
    </location>
</feature>
<accession>A0A2Z4PNL7</accession>
<keyword evidence="1" id="KW-0732">Signal</keyword>
<evidence type="ECO:0000259" key="2">
    <source>
        <dbReference type="PROSITE" id="PS50983"/>
    </source>
</evidence>
<dbReference type="AlphaFoldDB" id="A0A2Z4PNL7"/>
<name>A0A2Z4PNL7_9GAMM</name>
<evidence type="ECO:0000256" key="1">
    <source>
        <dbReference type="SAM" id="SignalP"/>
    </source>
</evidence>
<gene>
    <name evidence="3" type="ORF">A8139_00595</name>
</gene>
<proteinExistence type="predicted"/>
<dbReference type="PANTHER" id="PTHR30535">
    <property type="entry name" value="VITAMIN B12-BINDING PROTEIN"/>
    <property type="match status" value="1"/>
</dbReference>
<dbReference type="PROSITE" id="PS50983">
    <property type="entry name" value="FE_B12_PBP"/>
    <property type="match status" value="1"/>
</dbReference>
<dbReference type="SUPFAM" id="SSF53807">
    <property type="entry name" value="Helical backbone' metal receptor"/>
    <property type="match status" value="1"/>
</dbReference>
<evidence type="ECO:0000313" key="3">
    <source>
        <dbReference type="EMBL" id="AWX98653.1"/>
    </source>
</evidence>
<sequence length="304" mass="33200">MIMYRLFFLTCIVFLANSVTYAASSERIAVAGGSITEIIYRLGEQHRIVGVDSTSQFPEDAKKFPLLGYVRNVSVEGVLSLNPDLLLGEDDTGPTKALKQIAAVGVKTIIIKKDNSIPALQEKITQIAELLGVEGKGKSLLDEMQIDIDALSYAKQHLSDSVKRTPPKVLFLLTLKNGAPIAAGNTTSAHTVIEEAGAINALAQYKGWEKLSPESALKLDPDVIIVMNRGQDIFEQVNALPHFKYTTAVKNKAVYTIDGSYLLGFGPRTPQAIVELGTMIHKDFPLPAGYKFRYQHDVASMAEH</sequence>
<protein>
    <recommendedName>
        <fullName evidence="2">Fe/B12 periplasmic-binding domain-containing protein</fullName>
    </recommendedName>
</protein>
<dbReference type="OrthoDB" id="9797736at2"/>
<dbReference type="RefSeq" id="WP_112134824.1">
    <property type="nucleotide sequence ID" value="NZ_CP016181.1"/>
</dbReference>